<dbReference type="Proteomes" id="UP000245702">
    <property type="component" value="Unassembled WGS sequence"/>
</dbReference>
<evidence type="ECO:0000313" key="2">
    <source>
        <dbReference type="Proteomes" id="UP000245702"/>
    </source>
</evidence>
<dbReference type="InterPro" id="IPR036890">
    <property type="entry name" value="HATPase_C_sf"/>
</dbReference>
<organism evidence="1 2">
    <name type="scientific">Sporomusa sphaeroides DSM 2875</name>
    <dbReference type="NCBI Taxonomy" id="1337886"/>
    <lineage>
        <taxon>Bacteria</taxon>
        <taxon>Bacillati</taxon>
        <taxon>Bacillota</taxon>
        <taxon>Negativicutes</taxon>
        <taxon>Selenomonadales</taxon>
        <taxon>Sporomusaceae</taxon>
        <taxon>Sporomusa</taxon>
    </lineage>
</organism>
<dbReference type="EMBL" id="FCOW01000014">
    <property type="protein sequence ID" value="CVK20113.1"/>
    <property type="molecule type" value="Genomic_DNA"/>
</dbReference>
<keyword evidence="2" id="KW-1185">Reference proteome</keyword>
<name>A0ABM9W519_9FIRM</name>
<sequence>MPEIKLTNIDTKTAFKIADILANSEKENITLDISKLSFSFPFGSLVLANEIAYHVENFNTDVWISGYSKLKESHSYLGHIGFYKTALFDLGKELGEAKGSRTYIPFNKISKHCLLKKQSEYEDEYGITHPLQYFIQLEAVKIARIITTVPEEVDALAYCFREIIRNVFEHGEIDECMLCGQKYSGQNARVEIGIIDNGCGIANSLKDNFGVTTDRQALNLCLQPGISGKDVKKDGIWSNSGFGLYILSELGKRFGKFMLCSGEHGIECSRGKAKLNDYRFHGTAIQLCIDLNHFKEVMSTIDQIASEGEKIAQSEGRTAKASKHSRMLW</sequence>
<proteinExistence type="predicted"/>
<comment type="caution">
    <text evidence="1">The sequence shown here is derived from an EMBL/GenBank/DDBJ whole genome shotgun (WGS) entry which is preliminary data.</text>
</comment>
<dbReference type="RefSeq" id="WP_075757663.1">
    <property type="nucleotide sequence ID" value="NZ_CP146991.1"/>
</dbReference>
<protein>
    <submittedName>
        <fullName evidence="1">Histidine kinase-, DNA gyrase B-, and HSP90-like ATPase</fullName>
    </submittedName>
</protein>
<evidence type="ECO:0000313" key="1">
    <source>
        <dbReference type="EMBL" id="CVK20113.1"/>
    </source>
</evidence>
<dbReference type="SUPFAM" id="SSF55874">
    <property type="entry name" value="ATPase domain of HSP90 chaperone/DNA topoisomerase II/histidine kinase"/>
    <property type="match status" value="1"/>
</dbReference>
<reference evidence="1 2" key="1">
    <citation type="submission" date="2016-01" db="EMBL/GenBank/DDBJ databases">
        <authorList>
            <person name="Brown R."/>
        </authorList>
    </citation>
    <scope>NUCLEOTIDE SEQUENCE [LARGE SCALE GENOMIC DNA]</scope>
    <source>
        <strain evidence="1">Sporomusa sphaeroides DSM 2875</strain>
    </source>
</reference>
<accession>A0ABM9W519</accession>
<gene>
    <name evidence="1" type="ORF">SSPH_02780</name>
</gene>
<dbReference type="Gene3D" id="3.30.565.10">
    <property type="entry name" value="Histidine kinase-like ATPase, C-terminal domain"/>
    <property type="match status" value="1"/>
</dbReference>